<feature type="region of interest" description="Disordered" evidence="1">
    <location>
        <begin position="18"/>
        <end position="47"/>
    </location>
</feature>
<feature type="compositionally biased region" description="Polar residues" evidence="1">
    <location>
        <begin position="428"/>
        <end position="439"/>
    </location>
</feature>
<feature type="region of interest" description="Disordered" evidence="1">
    <location>
        <begin position="130"/>
        <end position="162"/>
    </location>
</feature>
<protein>
    <submittedName>
        <fullName evidence="2">Uncharacterized protein</fullName>
    </submittedName>
</protein>
<evidence type="ECO:0000313" key="2">
    <source>
        <dbReference type="EMBL" id="CAD2219189.1"/>
    </source>
</evidence>
<proteinExistence type="predicted"/>
<evidence type="ECO:0000313" key="3">
    <source>
        <dbReference type="Proteomes" id="UP000515908"/>
    </source>
</evidence>
<dbReference type="VEuPathDB" id="TriTrypDB:ADEAN_000669100"/>
<feature type="region of interest" description="Disordered" evidence="1">
    <location>
        <begin position="405"/>
        <end position="462"/>
    </location>
</feature>
<feature type="compositionally biased region" description="Acidic residues" evidence="1">
    <location>
        <begin position="135"/>
        <end position="156"/>
    </location>
</feature>
<dbReference type="Gene3D" id="2.40.50.140">
    <property type="entry name" value="Nucleic acid-binding proteins"/>
    <property type="match status" value="1"/>
</dbReference>
<name>A0A7G2CIF1_9TRYP</name>
<accession>A0A7G2CIF1</accession>
<sequence>MDLEDTAVVEATKYAELTRQLEADEEEEELGALSGEDATATGAEEKAVPAPRTANRVISSKEQLELLPPGQRTVHEGHCATFRPQKRFGFVAPDVGGPDIYFTQNSLMLGFTKLALTAYYKKHGLELPPALQETDNLDNEEDGEGEAPQEGQEEDGLSPADMLSKLDSQKGELRRCAPEPTEPELEMAARAAEELDERGAQLLLWGVTHGKPTVHVRDRLSFTVHRNRLGKSNSRLLRAEHIRGGAQYLYALPMEQAWFHKLFRPLYEDQPNAAVVGFKSELPLGNATRAEAAEVPPGEESTAPSPPLLVRYRGMIRTYDPNEKRGYIQCEEPNAPDVLFQESSVLWDTARVPPEQRLLKERVKVSYSVAGKDNKLTKYVASLITNEDDTLLSPSTLTFGEETARVGGRGQRGGAGGGNTRGGRYNNKESNVGTANANSGLVDANPGGEEGGAKKRPREEDEIFLFGEDDYAMI</sequence>
<keyword evidence="3" id="KW-1185">Reference proteome</keyword>
<dbReference type="EMBL" id="LR877157">
    <property type="protein sequence ID" value="CAD2219189.1"/>
    <property type="molecule type" value="Genomic_DNA"/>
</dbReference>
<dbReference type="Proteomes" id="UP000515908">
    <property type="component" value="Chromosome 13"/>
</dbReference>
<feature type="compositionally biased region" description="Gly residues" evidence="1">
    <location>
        <begin position="407"/>
        <end position="421"/>
    </location>
</feature>
<organism evidence="2 3">
    <name type="scientific">Angomonas deanei</name>
    <dbReference type="NCBI Taxonomy" id="59799"/>
    <lineage>
        <taxon>Eukaryota</taxon>
        <taxon>Discoba</taxon>
        <taxon>Euglenozoa</taxon>
        <taxon>Kinetoplastea</taxon>
        <taxon>Metakinetoplastina</taxon>
        <taxon>Trypanosomatida</taxon>
        <taxon>Trypanosomatidae</taxon>
        <taxon>Strigomonadinae</taxon>
        <taxon>Angomonas</taxon>
    </lineage>
</organism>
<dbReference type="InterPro" id="IPR012340">
    <property type="entry name" value="NA-bd_OB-fold"/>
</dbReference>
<dbReference type="AlphaFoldDB" id="A0A7G2CIF1"/>
<reference evidence="2 3" key="1">
    <citation type="submission" date="2020-08" db="EMBL/GenBank/DDBJ databases">
        <authorList>
            <person name="Newling K."/>
            <person name="Davey J."/>
            <person name="Forrester S."/>
        </authorList>
    </citation>
    <scope>NUCLEOTIDE SEQUENCE [LARGE SCALE GENOMIC DNA]</scope>
    <source>
        <strain evidence="3">Crithidia deanei Carvalho (ATCC PRA-265)</strain>
    </source>
</reference>
<evidence type="ECO:0000256" key="1">
    <source>
        <dbReference type="SAM" id="MobiDB-lite"/>
    </source>
</evidence>
<gene>
    <name evidence="2" type="ORF">ADEAN_000669100</name>
</gene>